<dbReference type="AlphaFoldDB" id="A0AAV8RP00"/>
<dbReference type="Proteomes" id="UP001222027">
    <property type="component" value="Unassembled WGS sequence"/>
</dbReference>
<dbReference type="EMBL" id="JAQQAF010000002">
    <property type="protein sequence ID" value="KAJ8506777.1"/>
    <property type="molecule type" value="Genomic_DNA"/>
</dbReference>
<organism evidence="1 2">
    <name type="scientific">Ensete ventricosum</name>
    <name type="common">Abyssinian banana</name>
    <name type="synonym">Musa ensete</name>
    <dbReference type="NCBI Taxonomy" id="4639"/>
    <lineage>
        <taxon>Eukaryota</taxon>
        <taxon>Viridiplantae</taxon>
        <taxon>Streptophyta</taxon>
        <taxon>Embryophyta</taxon>
        <taxon>Tracheophyta</taxon>
        <taxon>Spermatophyta</taxon>
        <taxon>Magnoliopsida</taxon>
        <taxon>Liliopsida</taxon>
        <taxon>Zingiberales</taxon>
        <taxon>Musaceae</taxon>
        <taxon>Ensete</taxon>
    </lineage>
</organism>
<comment type="caution">
    <text evidence="1">The sequence shown here is derived from an EMBL/GenBank/DDBJ whole genome shotgun (WGS) entry which is preliminary data.</text>
</comment>
<sequence>MGIAIVRLKKHGVRFEIACYYNKVLSGRSRVQRRASSCREGKRMSKLNVLIQSPWWLMHEIHFIADSSKSLKKQWKVEHRSHVWLMWKQTAYLKADLKEY</sequence>
<dbReference type="SUPFAM" id="SSF89895">
    <property type="entry name" value="FYSH domain"/>
    <property type="match status" value="1"/>
</dbReference>
<accession>A0AAV8RP00</accession>
<dbReference type="Gene3D" id="3.30.1250.10">
    <property type="entry name" value="Ribosome maturation protein SBDS, N-terminal domain"/>
    <property type="match status" value="1"/>
</dbReference>
<dbReference type="InterPro" id="IPR036786">
    <property type="entry name" value="Ribosome_mat_SBDS_N_sf"/>
</dbReference>
<reference evidence="1 2" key="1">
    <citation type="submission" date="2022-12" db="EMBL/GenBank/DDBJ databases">
        <title>Chromosome-scale assembly of the Ensete ventricosum genome.</title>
        <authorList>
            <person name="Dussert Y."/>
            <person name="Stocks J."/>
            <person name="Wendawek A."/>
            <person name="Woldeyes F."/>
            <person name="Nichols R.A."/>
            <person name="Borrell J.S."/>
        </authorList>
    </citation>
    <scope>NUCLEOTIDE SEQUENCE [LARGE SCALE GENOMIC DNA]</scope>
    <source>
        <strain evidence="2">cv. Maze</strain>
        <tissue evidence="1">Seeds</tissue>
    </source>
</reference>
<evidence type="ECO:0000313" key="2">
    <source>
        <dbReference type="Proteomes" id="UP001222027"/>
    </source>
</evidence>
<name>A0AAV8RP00_ENSVE</name>
<gene>
    <name evidence="1" type="ORF">OPV22_007663</name>
</gene>
<proteinExistence type="predicted"/>
<protein>
    <submittedName>
        <fullName evidence="1">Uncharacterized protein</fullName>
    </submittedName>
</protein>
<evidence type="ECO:0000313" key="1">
    <source>
        <dbReference type="EMBL" id="KAJ8506777.1"/>
    </source>
</evidence>
<keyword evidence="2" id="KW-1185">Reference proteome</keyword>